<dbReference type="Gene3D" id="3.30.70.270">
    <property type="match status" value="1"/>
</dbReference>
<feature type="transmembrane region" description="Helical" evidence="1">
    <location>
        <begin position="149"/>
        <end position="173"/>
    </location>
</feature>
<keyword evidence="4" id="KW-1185">Reference proteome</keyword>
<feature type="transmembrane region" description="Helical" evidence="1">
    <location>
        <begin position="179"/>
        <end position="197"/>
    </location>
</feature>
<feature type="domain" description="GGDEF" evidence="2">
    <location>
        <begin position="244"/>
        <end position="382"/>
    </location>
</feature>
<dbReference type="RefSeq" id="WP_010621898.1">
    <property type="nucleotide sequence ID" value="NZ_AZGF01000005.1"/>
</dbReference>
<dbReference type="CDD" id="cd01949">
    <property type="entry name" value="GGDEF"/>
    <property type="match status" value="1"/>
</dbReference>
<dbReference type="NCBIfam" id="TIGR00254">
    <property type="entry name" value="GGDEF"/>
    <property type="match status" value="1"/>
</dbReference>
<accession>A0A0R1WDA3</accession>
<name>A0A0R1WDA3_9LACO</name>
<dbReference type="SMART" id="SM00267">
    <property type="entry name" value="GGDEF"/>
    <property type="match status" value="1"/>
</dbReference>
<dbReference type="PANTHER" id="PTHR46663">
    <property type="entry name" value="DIGUANYLATE CYCLASE DGCT-RELATED"/>
    <property type="match status" value="1"/>
</dbReference>
<evidence type="ECO:0000313" key="3">
    <source>
        <dbReference type="EMBL" id="KRM12838.1"/>
    </source>
</evidence>
<feature type="transmembrane region" description="Helical" evidence="1">
    <location>
        <begin position="6"/>
        <end position="31"/>
    </location>
</feature>
<dbReference type="PROSITE" id="PS50887">
    <property type="entry name" value="GGDEF"/>
    <property type="match status" value="1"/>
</dbReference>
<dbReference type="OrthoDB" id="9759607at2"/>
<dbReference type="InterPro" id="IPR052163">
    <property type="entry name" value="DGC-Regulatory_Protein"/>
</dbReference>
<sequence length="389" mass="44521">MSFGIVFISYTSSLIANVIVLLGAVSLFTWLEQELNHKFIQKYKNLILCTLGFMFLIFVYMESWGNGHSSNMPIGFHWTYLNVIIVALFNLMIRVKTWWQIVISVLLTIIWASSSGSSVISGAFIAKVLLLLVVEILVYVLAANIERNTLSYFISFTVTACSILAVATSMYHGQDNLSWLRQIFALLLLELAVYGYTKILRHQNMMFLKFKHQAEYDDLTGVHSFGVFNHDLGKLFKDFKEHDTLYAMYALDVDRFKSINDTYGHVAGNEVLKTIAHQIDVLVSQLEYRAKLYRTGGEEFTIILFDIKQNDLRAEEISREISVAVSRLRFNFDDHEVKVTVSIGEERASEDDSNYLDIYKRADQFLYASKHSGRDAITIRGRTLDKEVG</sequence>
<evidence type="ECO:0000256" key="1">
    <source>
        <dbReference type="SAM" id="Phobius"/>
    </source>
</evidence>
<proteinExistence type="predicted"/>
<comment type="caution">
    <text evidence="3">The sequence shown here is derived from an EMBL/GenBank/DDBJ whole genome shotgun (WGS) entry which is preliminary data.</text>
</comment>
<dbReference type="AlphaFoldDB" id="A0A0R1WDA3"/>
<dbReference type="Pfam" id="PF00990">
    <property type="entry name" value="GGDEF"/>
    <property type="match status" value="1"/>
</dbReference>
<reference evidence="3 4" key="1">
    <citation type="journal article" date="2015" name="Genome Announc.">
        <title>Expanding the biotechnology potential of lactobacilli through comparative genomics of 213 strains and associated genera.</title>
        <authorList>
            <person name="Sun Z."/>
            <person name="Harris H.M."/>
            <person name="McCann A."/>
            <person name="Guo C."/>
            <person name="Argimon S."/>
            <person name="Zhang W."/>
            <person name="Yang X."/>
            <person name="Jeffery I.B."/>
            <person name="Cooney J.C."/>
            <person name="Kagawa T.F."/>
            <person name="Liu W."/>
            <person name="Song Y."/>
            <person name="Salvetti E."/>
            <person name="Wrobel A."/>
            <person name="Rasinkangas P."/>
            <person name="Parkhill J."/>
            <person name="Rea M.C."/>
            <person name="O'Sullivan O."/>
            <person name="Ritari J."/>
            <person name="Douillard F.P."/>
            <person name="Paul Ross R."/>
            <person name="Yang R."/>
            <person name="Briner A.E."/>
            <person name="Felis G.E."/>
            <person name="de Vos W.M."/>
            <person name="Barrangou R."/>
            <person name="Klaenhammer T.R."/>
            <person name="Caufield P.W."/>
            <person name="Cui Y."/>
            <person name="Zhang H."/>
            <person name="O'Toole P.W."/>
        </authorList>
    </citation>
    <scope>NUCLEOTIDE SEQUENCE [LARGE SCALE GENOMIC DNA]</scope>
    <source>
        <strain evidence="3 4">DSM 5007</strain>
    </source>
</reference>
<dbReference type="Proteomes" id="UP000051820">
    <property type="component" value="Unassembled WGS sequence"/>
</dbReference>
<dbReference type="PANTHER" id="PTHR46663:SF2">
    <property type="entry name" value="GGDEF DOMAIN-CONTAINING PROTEIN"/>
    <property type="match status" value="1"/>
</dbReference>
<gene>
    <name evidence="3" type="ORF">FD16_GL002017</name>
</gene>
<feature type="transmembrane region" description="Helical" evidence="1">
    <location>
        <begin position="73"/>
        <end position="91"/>
    </location>
</feature>
<keyword evidence="1" id="KW-0812">Transmembrane</keyword>
<dbReference type="PATRIC" id="fig|1423807.3.peg.2069"/>
<protein>
    <submittedName>
        <fullName evidence="3">Signal transduction diguanylate cyclase</fullName>
    </submittedName>
</protein>
<keyword evidence="1" id="KW-1133">Transmembrane helix</keyword>
<organism evidence="3 4">
    <name type="scientific">Paucilactobacillus suebicus DSM 5007 = KCTC 3549</name>
    <dbReference type="NCBI Taxonomy" id="1423807"/>
    <lineage>
        <taxon>Bacteria</taxon>
        <taxon>Bacillati</taxon>
        <taxon>Bacillota</taxon>
        <taxon>Bacilli</taxon>
        <taxon>Lactobacillales</taxon>
        <taxon>Lactobacillaceae</taxon>
        <taxon>Paucilactobacillus</taxon>
    </lineage>
</organism>
<dbReference type="eggNOG" id="COG3706">
    <property type="taxonomic scope" value="Bacteria"/>
</dbReference>
<dbReference type="STRING" id="1423807.FD16_GL002017"/>
<dbReference type="InterPro" id="IPR029787">
    <property type="entry name" value="Nucleotide_cyclase"/>
</dbReference>
<feature type="transmembrane region" description="Helical" evidence="1">
    <location>
        <begin position="120"/>
        <end position="142"/>
    </location>
</feature>
<feature type="transmembrane region" description="Helical" evidence="1">
    <location>
        <begin position="43"/>
        <end position="61"/>
    </location>
</feature>
<feature type="transmembrane region" description="Helical" evidence="1">
    <location>
        <begin position="98"/>
        <end position="114"/>
    </location>
</feature>
<dbReference type="SUPFAM" id="SSF55073">
    <property type="entry name" value="Nucleotide cyclase"/>
    <property type="match status" value="1"/>
</dbReference>
<evidence type="ECO:0000313" key="4">
    <source>
        <dbReference type="Proteomes" id="UP000051820"/>
    </source>
</evidence>
<dbReference type="InterPro" id="IPR000160">
    <property type="entry name" value="GGDEF_dom"/>
</dbReference>
<evidence type="ECO:0000259" key="2">
    <source>
        <dbReference type="PROSITE" id="PS50887"/>
    </source>
</evidence>
<dbReference type="EMBL" id="AZGF01000005">
    <property type="protein sequence ID" value="KRM12838.1"/>
    <property type="molecule type" value="Genomic_DNA"/>
</dbReference>
<keyword evidence="1" id="KW-0472">Membrane</keyword>
<dbReference type="InterPro" id="IPR043128">
    <property type="entry name" value="Rev_trsase/Diguanyl_cyclase"/>
</dbReference>